<gene>
    <name evidence="1" type="ORF">EG359_05060</name>
    <name evidence="2" type="ORF">SAMN05421768_101351</name>
</gene>
<evidence type="ECO:0008006" key="5">
    <source>
        <dbReference type="Google" id="ProtNLM"/>
    </source>
</evidence>
<proteinExistence type="predicted"/>
<dbReference type="Proteomes" id="UP000279541">
    <property type="component" value="Chromosome"/>
</dbReference>
<dbReference type="RefSeq" id="WP_076351373.1">
    <property type="nucleotide sequence ID" value="NZ_CAMIMN010000261.1"/>
</dbReference>
<evidence type="ECO:0000313" key="4">
    <source>
        <dbReference type="Proteomes" id="UP000279541"/>
    </source>
</evidence>
<sequence>MFKIAIYSFLVSTSLWSCIPAYTVSNKEYRNAKADFTKQKAFVANKDLKKEFDILKHSKIYEIVDDSTNVAKITLHPMTTRTPFCGNPMIGSMITLGLMPSGFPYDISYSYDIAEKNTKKNYQYNLKVYQSLWLFNIFRLGKTFSKQSGKALLGNYIASNK</sequence>
<evidence type="ECO:0000313" key="2">
    <source>
        <dbReference type="EMBL" id="SIS28674.1"/>
    </source>
</evidence>
<name>A0A1N7HUY5_9FLAO</name>
<dbReference type="STRING" id="112234.SAMN05421768_101351"/>
<dbReference type="AlphaFoldDB" id="A0A1N7HUY5"/>
<dbReference type="EMBL" id="FTNZ01000001">
    <property type="protein sequence ID" value="SIS28674.1"/>
    <property type="molecule type" value="Genomic_DNA"/>
</dbReference>
<protein>
    <recommendedName>
        <fullName evidence="5">Lipoprotein</fullName>
    </recommendedName>
</protein>
<evidence type="ECO:0000313" key="1">
    <source>
        <dbReference type="EMBL" id="AZA99011.1"/>
    </source>
</evidence>
<dbReference type="EMBL" id="CP033926">
    <property type="protein sequence ID" value="AZA99011.1"/>
    <property type="molecule type" value="Genomic_DNA"/>
</dbReference>
<dbReference type="OrthoDB" id="1376478at2"/>
<keyword evidence="4" id="KW-1185">Reference proteome</keyword>
<dbReference type="KEGG" id="cjt:EG359_05060"/>
<organism evidence="2 3">
    <name type="scientific">Chryseobacterium joostei</name>
    <dbReference type="NCBI Taxonomy" id="112234"/>
    <lineage>
        <taxon>Bacteria</taxon>
        <taxon>Pseudomonadati</taxon>
        <taxon>Bacteroidota</taxon>
        <taxon>Flavobacteriia</taxon>
        <taxon>Flavobacteriales</taxon>
        <taxon>Weeksellaceae</taxon>
        <taxon>Chryseobacterium group</taxon>
        <taxon>Chryseobacterium</taxon>
    </lineage>
</organism>
<reference evidence="1 4" key="2">
    <citation type="submission" date="2018-11" db="EMBL/GenBank/DDBJ databases">
        <title>Proposal to divide the Flavobacteriaceae and reorganize its genera based on Amino Acid Identity values calculated from whole genome sequences.</title>
        <authorList>
            <person name="Nicholson A.C."/>
            <person name="Gulvik C.A."/>
            <person name="Whitney A.M."/>
            <person name="Humrighouse B.W."/>
            <person name="Bell M."/>
            <person name="Holmes B."/>
            <person name="Steigerwalt A.G."/>
            <person name="Villarma A."/>
            <person name="Sheth M."/>
            <person name="Batra D."/>
            <person name="Pryor J."/>
            <person name="Bernardet J.-F."/>
            <person name="Hugo C."/>
            <person name="Kampfer P."/>
            <person name="Newman J."/>
            <person name="McQuiston J.R."/>
        </authorList>
    </citation>
    <scope>NUCLEOTIDE SEQUENCE [LARGE SCALE GENOMIC DNA]</scope>
    <source>
        <strain evidence="1 4">DSM 16927</strain>
    </source>
</reference>
<reference evidence="2 3" key="1">
    <citation type="submission" date="2017-01" db="EMBL/GenBank/DDBJ databases">
        <authorList>
            <person name="Mah S.A."/>
            <person name="Swanson W.J."/>
            <person name="Moy G.W."/>
            <person name="Vacquier V.D."/>
        </authorList>
    </citation>
    <scope>NUCLEOTIDE SEQUENCE [LARGE SCALE GENOMIC DNA]</scope>
    <source>
        <strain evidence="2 3">DSM 16927</strain>
    </source>
</reference>
<evidence type="ECO:0000313" key="3">
    <source>
        <dbReference type="Proteomes" id="UP000186106"/>
    </source>
</evidence>
<accession>A0A1N7HUY5</accession>
<dbReference type="Proteomes" id="UP000186106">
    <property type="component" value="Unassembled WGS sequence"/>
</dbReference>